<dbReference type="AlphaFoldDB" id="A0A4V1K1Q7"/>
<evidence type="ECO:0008006" key="3">
    <source>
        <dbReference type="Google" id="ProtNLM"/>
    </source>
</evidence>
<reference evidence="2" key="1">
    <citation type="submission" date="2018-11" db="EMBL/GenBank/DDBJ databases">
        <title>Genome sequencing of a novel mesophilic and cellulolytic organism within the genus Hungateiclostridium.</title>
        <authorList>
            <person name="Rettenmaier R."/>
            <person name="Liebl W."/>
            <person name="Zverlov V."/>
        </authorList>
    </citation>
    <scope>NUCLEOTIDE SEQUENCE [LARGE SCALE GENOMIC DNA]</scope>
    <source>
        <strain evidence="2">N2K1</strain>
    </source>
</reference>
<name>A0A4V1K1Q7_9FIRM</name>
<proteinExistence type="predicted"/>
<evidence type="ECO:0000313" key="2">
    <source>
        <dbReference type="Proteomes" id="UP000289166"/>
    </source>
</evidence>
<sequence length="168" mass="20404">MKYKPEYAKNIIVGVIHKGMFSWYVTERDFWILDAVKRRDEYIQNGYGSIIQEDFFSFRFNIPIVNEETVDVFIKKIEDFKTESRELKELVLKSDYNTILELVPSLLVDFDSKILYSCYPETLPFERYVPDKWEGEYKDFFEYIPKEERYWIIGSIDYIKKIYDEEVN</sequence>
<organism evidence="1 2">
    <name type="scientific">Acetivibrio mesophilus</name>
    <dbReference type="NCBI Taxonomy" id="2487273"/>
    <lineage>
        <taxon>Bacteria</taxon>
        <taxon>Bacillati</taxon>
        <taxon>Bacillota</taxon>
        <taxon>Clostridia</taxon>
        <taxon>Eubacteriales</taxon>
        <taxon>Oscillospiraceae</taxon>
        <taxon>Acetivibrio</taxon>
    </lineage>
</organism>
<accession>A0A4V1K1Q7</accession>
<keyword evidence="2" id="KW-1185">Reference proteome</keyword>
<evidence type="ECO:0000313" key="1">
    <source>
        <dbReference type="EMBL" id="RXE57629.1"/>
    </source>
</evidence>
<dbReference type="RefSeq" id="WP_038291456.1">
    <property type="nucleotide sequence ID" value="NZ_RLII01000046.1"/>
</dbReference>
<comment type="caution">
    <text evidence="1">The sequence shown here is derived from an EMBL/GenBank/DDBJ whole genome shotgun (WGS) entry which is preliminary data.</text>
</comment>
<protein>
    <recommendedName>
        <fullName evidence="3">Group-specific protein</fullName>
    </recommendedName>
</protein>
<gene>
    <name evidence="1" type="ORF">EFD62_16585</name>
</gene>
<dbReference type="EMBL" id="RLII01000046">
    <property type="protein sequence ID" value="RXE57629.1"/>
    <property type="molecule type" value="Genomic_DNA"/>
</dbReference>
<dbReference type="OrthoDB" id="7058913at2"/>
<dbReference type="Proteomes" id="UP000289166">
    <property type="component" value="Unassembled WGS sequence"/>
</dbReference>